<dbReference type="NCBIfam" id="TIGR01557">
    <property type="entry name" value="myb_SHAQKYF"/>
    <property type="match status" value="1"/>
</dbReference>
<dbReference type="PANTHER" id="PTHR31496:SF28">
    <property type="entry name" value="G2-LIKE TRANSCRIPTION FACTOR"/>
    <property type="match status" value="1"/>
</dbReference>
<keyword evidence="3" id="KW-0221">Differentiation</keyword>
<dbReference type="SUPFAM" id="SSF46689">
    <property type="entry name" value="Homeodomain-like"/>
    <property type="match status" value="1"/>
</dbReference>
<keyword evidence="4" id="KW-0805">Transcription regulation</keyword>
<keyword evidence="7" id="KW-0539">Nucleus</keyword>
<feature type="domain" description="Myb-like" evidence="9">
    <location>
        <begin position="142"/>
        <end position="193"/>
    </location>
</feature>
<keyword evidence="11" id="KW-1185">Reference proteome</keyword>
<dbReference type="FunFam" id="1.10.10.60:FF:000002">
    <property type="entry name" value="Myb family transcription factor"/>
    <property type="match status" value="1"/>
</dbReference>
<evidence type="ECO:0000256" key="3">
    <source>
        <dbReference type="ARBA" id="ARBA00022782"/>
    </source>
</evidence>
<dbReference type="GO" id="GO:0010158">
    <property type="term" value="P:abaxial cell fate specification"/>
    <property type="evidence" value="ECO:0007669"/>
    <property type="project" value="InterPro"/>
</dbReference>
<feature type="region of interest" description="Disordered" evidence="8">
    <location>
        <begin position="44"/>
        <end position="64"/>
    </location>
</feature>
<dbReference type="GO" id="GO:0005634">
    <property type="term" value="C:nucleus"/>
    <property type="evidence" value="ECO:0007669"/>
    <property type="project" value="UniProtKB-SubCell"/>
</dbReference>
<reference evidence="10" key="1">
    <citation type="submission" date="2020-07" db="EMBL/GenBank/DDBJ databases">
        <title>Genome sequence and genetic diversity analysis of an under-domesticated orphan crop, white fonio (Digitaria exilis).</title>
        <authorList>
            <person name="Bennetzen J.L."/>
            <person name="Chen S."/>
            <person name="Ma X."/>
            <person name="Wang X."/>
            <person name="Yssel A.E.J."/>
            <person name="Chaluvadi S.R."/>
            <person name="Johnson M."/>
            <person name="Gangashetty P."/>
            <person name="Hamidou F."/>
            <person name="Sanogo M.D."/>
            <person name="Zwaenepoel A."/>
            <person name="Wallace J."/>
            <person name="Van De Peer Y."/>
            <person name="Van Deynze A."/>
        </authorList>
    </citation>
    <scope>NUCLEOTIDE SEQUENCE</scope>
    <source>
        <tissue evidence="10">Leaves</tissue>
    </source>
</reference>
<protein>
    <recommendedName>
        <fullName evidence="9">Myb-like domain-containing protein</fullName>
    </recommendedName>
</protein>
<dbReference type="AlphaFoldDB" id="A0A835C492"/>
<evidence type="ECO:0000256" key="8">
    <source>
        <dbReference type="SAM" id="MobiDB-lite"/>
    </source>
</evidence>
<keyword evidence="6" id="KW-0804">Transcription</keyword>
<organism evidence="10 11">
    <name type="scientific">Digitaria exilis</name>
    <dbReference type="NCBI Taxonomy" id="1010633"/>
    <lineage>
        <taxon>Eukaryota</taxon>
        <taxon>Viridiplantae</taxon>
        <taxon>Streptophyta</taxon>
        <taxon>Embryophyta</taxon>
        <taxon>Tracheophyta</taxon>
        <taxon>Spermatophyta</taxon>
        <taxon>Magnoliopsida</taxon>
        <taxon>Liliopsida</taxon>
        <taxon>Poales</taxon>
        <taxon>Poaceae</taxon>
        <taxon>PACMAD clade</taxon>
        <taxon>Panicoideae</taxon>
        <taxon>Panicodae</taxon>
        <taxon>Paniceae</taxon>
        <taxon>Anthephorinae</taxon>
        <taxon>Digitaria</taxon>
    </lineage>
</organism>
<dbReference type="Gene3D" id="1.10.10.60">
    <property type="entry name" value="Homeodomain-like"/>
    <property type="match status" value="1"/>
</dbReference>
<dbReference type="Proteomes" id="UP000636709">
    <property type="component" value="Unassembled WGS sequence"/>
</dbReference>
<dbReference type="InterPro" id="IPR001005">
    <property type="entry name" value="SANT/Myb"/>
</dbReference>
<dbReference type="Pfam" id="PF00249">
    <property type="entry name" value="Myb_DNA-binding"/>
    <property type="match status" value="1"/>
</dbReference>
<dbReference type="InterPro" id="IPR006447">
    <property type="entry name" value="Myb_dom_plants"/>
</dbReference>
<evidence type="ECO:0000313" key="11">
    <source>
        <dbReference type="Proteomes" id="UP000636709"/>
    </source>
</evidence>
<accession>A0A835C492</accession>
<evidence type="ECO:0000313" key="10">
    <source>
        <dbReference type="EMBL" id="KAF8722148.1"/>
    </source>
</evidence>
<sequence length="396" mass="43590">MSYATHDLITKIHSSSNNIRQGYMFNLQVQKLAMSTTAAASTDLSLHISPPSPPDAGSSGGETEGFFTKPKLCLGLETAQQQDGHQCKVQQLKHLHRPSQIQRFKKSSSSSSSAALLSGGTTRSGNNNGSGGGGKRSSRAPRMRWTTALHAHFVHAVELLGGHERATPKSVLELMNVKDLTLAHVKSHLQMYRTVKGTTVDRSCAAGHVHMRDMGFLHRAYEVNGSEVLNNSTSNTRWSPVGKQEVSWCLQPPFVQQSGMPLPLPCPYLMSAHHNRYLLSQNQGWRRGQDAASHVQLGQDNIARRHVGQHADTAAAIRRSSCSAAVESRWPSSSNGRSSSTEQACWMMNKQQPQQQRSSRVAVPNLEISLGRQGWQHNLQDQQQQLRSGGQQRRKS</sequence>
<evidence type="ECO:0000256" key="1">
    <source>
        <dbReference type="ARBA" id="ARBA00004123"/>
    </source>
</evidence>
<evidence type="ECO:0000256" key="7">
    <source>
        <dbReference type="ARBA" id="ARBA00023242"/>
    </source>
</evidence>
<dbReference type="InterPro" id="IPR044847">
    <property type="entry name" value="KAN_fam"/>
</dbReference>
<comment type="caution">
    <text evidence="10">The sequence shown here is derived from an EMBL/GenBank/DDBJ whole genome shotgun (WGS) entry which is preliminary data.</text>
</comment>
<dbReference type="PANTHER" id="PTHR31496">
    <property type="entry name" value="TRANSCRIPTION FACTOR KAN2-RELATED"/>
    <property type="match status" value="1"/>
</dbReference>
<feature type="compositionally biased region" description="Low complexity" evidence="8">
    <location>
        <begin position="107"/>
        <end position="127"/>
    </location>
</feature>
<keyword evidence="2" id="KW-0217">Developmental protein</keyword>
<evidence type="ECO:0000259" key="9">
    <source>
        <dbReference type="Pfam" id="PF00249"/>
    </source>
</evidence>
<evidence type="ECO:0000256" key="5">
    <source>
        <dbReference type="ARBA" id="ARBA00023125"/>
    </source>
</evidence>
<dbReference type="OrthoDB" id="551907at2759"/>
<feature type="region of interest" description="Disordered" evidence="8">
    <location>
        <begin position="98"/>
        <end position="140"/>
    </location>
</feature>
<keyword evidence="5" id="KW-0238">DNA-binding</keyword>
<dbReference type="InterPro" id="IPR009057">
    <property type="entry name" value="Homeodomain-like_sf"/>
</dbReference>
<dbReference type="GO" id="GO:0006355">
    <property type="term" value="P:regulation of DNA-templated transcription"/>
    <property type="evidence" value="ECO:0007669"/>
    <property type="project" value="InterPro"/>
</dbReference>
<dbReference type="GO" id="GO:0000976">
    <property type="term" value="F:transcription cis-regulatory region binding"/>
    <property type="evidence" value="ECO:0007669"/>
    <property type="project" value="InterPro"/>
</dbReference>
<evidence type="ECO:0000256" key="2">
    <source>
        <dbReference type="ARBA" id="ARBA00022473"/>
    </source>
</evidence>
<dbReference type="EMBL" id="JACEFO010001677">
    <property type="protein sequence ID" value="KAF8722148.1"/>
    <property type="molecule type" value="Genomic_DNA"/>
</dbReference>
<comment type="subcellular location">
    <subcellularLocation>
        <location evidence="1">Nucleus</location>
    </subcellularLocation>
</comment>
<feature type="region of interest" description="Disordered" evidence="8">
    <location>
        <begin position="373"/>
        <end position="396"/>
    </location>
</feature>
<evidence type="ECO:0000256" key="6">
    <source>
        <dbReference type="ARBA" id="ARBA00023163"/>
    </source>
</evidence>
<name>A0A835C492_9POAL</name>
<evidence type="ECO:0000256" key="4">
    <source>
        <dbReference type="ARBA" id="ARBA00023015"/>
    </source>
</evidence>
<proteinExistence type="predicted"/>
<gene>
    <name evidence="10" type="ORF">HU200_022790</name>
</gene>